<protein>
    <submittedName>
        <fullName evidence="2">Uncharacterized protein</fullName>
    </submittedName>
</protein>
<reference evidence="3" key="1">
    <citation type="submission" date="2017-10" db="EMBL/GenBank/DDBJ databases">
        <title>Completed PacBio SMRT sequence of Methylosinus trichosporium OB3b reveals presence of a third large plasmid.</title>
        <authorList>
            <person name="Charles T.C."/>
            <person name="Lynch M.D.J."/>
            <person name="Heil J.R."/>
            <person name="Cheng J."/>
        </authorList>
    </citation>
    <scope>NUCLEOTIDE SEQUENCE [LARGE SCALE GENOMIC DNA]</scope>
    <source>
        <strain evidence="3">OB3b</strain>
    </source>
</reference>
<dbReference type="KEGG" id="mtw:CQW49_07370"/>
<organism evidence="2 3">
    <name type="scientific">Methylosinus trichosporium (strain ATCC 35070 / NCIMB 11131 / UNIQEM 75 / OB3b)</name>
    <dbReference type="NCBI Taxonomy" id="595536"/>
    <lineage>
        <taxon>Bacteria</taxon>
        <taxon>Pseudomonadati</taxon>
        <taxon>Pseudomonadota</taxon>
        <taxon>Alphaproteobacteria</taxon>
        <taxon>Hyphomicrobiales</taxon>
        <taxon>Methylocystaceae</taxon>
        <taxon>Methylosinus</taxon>
    </lineage>
</organism>
<evidence type="ECO:0000313" key="2">
    <source>
        <dbReference type="EMBL" id="ATQ67730.1"/>
    </source>
</evidence>
<dbReference type="AlphaFoldDB" id="A0A2D2CYB0"/>
<sequence length="142" mass="15857">MALVRWPSDLPQRVLWEGYSEQPADGRRFTATSVGPPKTAGLSSRTPKQVPCALILDYAGKARLERFEEIDTRGCRLPFLIPAQSYDGLPFCDAAGARLIDHLGNVFTASRNWLVIFAQGATPQYARRAHDWRVTFTLLVLP</sequence>
<evidence type="ECO:0000313" key="3">
    <source>
        <dbReference type="Proteomes" id="UP000230709"/>
    </source>
</evidence>
<proteinExistence type="predicted"/>
<gene>
    <name evidence="2" type="ORF">CQW49_07370</name>
</gene>
<dbReference type="RefSeq" id="WP_003612649.1">
    <property type="nucleotide sequence ID" value="NZ_ADVE02000001.1"/>
</dbReference>
<dbReference type="Proteomes" id="UP000230709">
    <property type="component" value="Chromosome"/>
</dbReference>
<accession>A0A2D2CYB0</accession>
<keyword evidence="3" id="KW-1185">Reference proteome</keyword>
<feature type="region of interest" description="Disordered" evidence="1">
    <location>
        <begin position="26"/>
        <end position="45"/>
    </location>
</feature>
<dbReference type="EMBL" id="CP023737">
    <property type="protein sequence ID" value="ATQ67730.1"/>
    <property type="molecule type" value="Genomic_DNA"/>
</dbReference>
<name>A0A2D2CYB0_METT3</name>
<evidence type="ECO:0000256" key="1">
    <source>
        <dbReference type="SAM" id="MobiDB-lite"/>
    </source>
</evidence>
<dbReference type="STRING" id="595536.GCA_000178815_03681"/>